<evidence type="ECO:0000313" key="3">
    <source>
        <dbReference type="EMBL" id="HJA08706.1"/>
    </source>
</evidence>
<dbReference type="Gene3D" id="2.40.50.200">
    <property type="entry name" value="Bacterial OB-fold"/>
    <property type="match status" value="1"/>
</dbReference>
<dbReference type="AlphaFoldDB" id="A0A9D2HEH8"/>
<reference evidence="3" key="2">
    <citation type="submission" date="2021-04" db="EMBL/GenBank/DDBJ databases">
        <authorList>
            <person name="Gilroy R."/>
        </authorList>
    </citation>
    <scope>NUCLEOTIDE SEQUENCE</scope>
    <source>
        <strain evidence="3">CHK186-16707</strain>
    </source>
</reference>
<dbReference type="PANTHER" id="PTHR36571">
    <property type="entry name" value="PROTEIN YGIW"/>
    <property type="match status" value="1"/>
</dbReference>
<dbReference type="EMBL" id="DXAN01000020">
    <property type="protein sequence ID" value="HJA08706.1"/>
    <property type="molecule type" value="Genomic_DNA"/>
</dbReference>
<proteinExistence type="predicted"/>
<feature type="signal peptide" evidence="2">
    <location>
        <begin position="1"/>
        <end position="19"/>
    </location>
</feature>
<evidence type="ECO:0000256" key="1">
    <source>
        <dbReference type="ARBA" id="ARBA00022729"/>
    </source>
</evidence>
<dbReference type="PANTHER" id="PTHR36571:SF1">
    <property type="entry name" value="PROTEIN YGIW"/>
    <property type="match status" value="1"/>
</dbReference>
<sequence>MRYLLAFALSLAMAVPAFAAFEGPGATQPSSQMGMGGGFQGPGANAQCSTAADAMKAWDDTYCTVEGRIVEKIVGAKDKYIFEDSTGKIQVDIDRKKFADRTVTPQNTVRLHGEVDVEHFGRRELDVDVLEIIR</sequence>
<organism evidence="3 4">
    <name type="scientific">Candidatus Mailhella merdigallinarum</name>
    <dbReference type="NCBI Taxonomy" id="2838658"/>
    <lineage>
        <taxon>Bacteria</taxon>
        <taxon>Pseudomonadati</taxon>
        <taxon>Thermodesulfobacteriota</taxon>
        <taxon>Desulfovibrionia</taxon>
        <taxon>Desulfovibrionales</taxon>
        <taxon>Desulfovibrionaceae</taxon>
        <taxon>Mailhella</taxon>
    </lineage>
</organism>
<evidence type="ECO:0000256" key="2">
    <source>
        <dbReference type="SAM" id="SignalP"/>
    </source>
</evidence>
<dbReference type="InterPro" id="IPR005220">
    <property type="entry name" value="CarO-like"/>
</dbReference>
<dbReference type="NCBIfam" id="NF033674">
    <property type="entry name" value="stress_OB_fold"/>
    <property type="match status" value="1"/>
</dbReference>
<dbReference type="SUPFAM" id="SSF101756">
    <property type="entry name" value="Hypothetical protein YgiW"/>
    <property type="match status" value="1"/>
</dbReference>
<reference evidence="3" key="1">
    <citation type="journal article" date="2021" name="PeerJ">
        <title>Extensive microbial diversity within the chicken gut microbiome revealed by metagenomics and culture.</title>
        <authorList>
            <person name="Gilroy R."/>
            <person name="Ravi A."/>
            <person name="Getino M."/>
            <person name="Pursley I."/>
            <person name="Horton D.L."/>
            <person name="Alikhan N.F."/>
            <person name="Baker D."/>
            <person name="Gharbi K."/>
            <person name="Hall N."/>
            <person name="Watson M."/>
            <person name="Adriaenssens E.M."/>
            <person name="Foster-Nyarko E."/>
            <person name="Jarju S."/>
            <person name="Secka A."/>
            <person name="Antonio M."/>
            <person name="Oren A."/>
            <person name="Chaudhuri R.R."/>
            <person name="La Ragione R."/>
            <person name="Hildebrand F."/>
            <person name="Pallen M.J."/>
        </authorList>
    </citation>
    <scope>NUCLEOTIDE SEQUENCE</scope>
    <source>
        <strain evidence="3">CHK186-16707</strain>
    </source>
</reference>
<accession>A0A9D2HEH8</accession>
<keyword evidence="1 2" id="KW-0732">Signal</keyword>
<evidence type="ECO:0000313" key="4">
    <source>
        <dbReference type="Proteomes" id="UP000824225"/>
    </source>
</evidence>
<comment type="caution">
    <text evidence="3">The sequence shown here is derived from an EMBL/GenBank/DDBJ whole genome shotgun (WGS) entry which is preliminary data.</text>
</comment>
<feature type="chain" id="PRO_5038339600" evidence="2">
    <location>
        <begin position="20"/>
        <end position="134"/>
    </location>
</feature>
<protein>
    <submittedName>
        <fullName evidence="3">NirD/YgiW/YdeI family stress tolerance protein</fullName>
    </submittedName>
</protein>
<dbReference type="Proteomes" id="UP000824225">
    <property type="component" value="Unassembled WGS sequence"/>
</dbReference>
<dbReference type="Pfam" id="PF04076">
    <property type="entry name" value="BOF"/>
    <property type="match status" value="1"/>
</dbReference>
<dbReference type="InterPro" id="IPR036700">
    <property type="entry name" value="BOBF_sf"/>
</dbReference>
<name>A0A9D2HEH8_9BACT</name>
<gene>
    <name evidence="3" type="ORF">H9962_05915</name>
</gene>